<dbReference type="AlphaFoldDB" id="A0A2B7Y238"/>
<gene>
    <name evidence="2" type="ORF">AJ79_02785</name>
</gene>
<feature type="compositionally biased region" description="Basic residues" evidence="1">
    <location>
        <begin position="370"/>
        <end position="391"/>
    </location>
</feature>
<feature type="compositionally biased region" description="Low complexity" evidence="1">
    <location>
        <begin position="392"/>
        <end position="416"/>
    </location>
</feature>
<proteinExistence type="predicted"/>
<keyword evidence="3" id="KW-1185">Reference proteome</keyword>
<feature type="compositionally biased region" description="Pro residues" evidence="1">
    <location>
        <begin position="509"/>
        <end position="541"/>
    </location>
</feature>
<evidence type="ECO:0000256" key="1">
    <source>
        <dbReference type="SAM" id="MobiDB-lite"/>
    </source>
</evidence>
<name>A0A2B7Y238_9EURO</name>
<feature type="compositionally biased region" description="Polar residues" evidence="1">
    <location>
        <begin position="169"/>
        <end position="181"/>
    </location>
</feature>
<sequence length="608" mass="67821">MTTRKAHRYKPPLLVSKSLEGLEKVIPPQGYSPSNPNYMSWKFDKPLPDLPRPTSSIYSPEDDTGLIESHIPPCPRNTMLTQTLPRVPSRAHSLGSSEQYQKALQLPADEDGEVRAPKKTLSLQPYAYPSDPNLLFATNARGSLAAATGPYHPDLGWTWAPRQRRRSNSTRATHGSATTADHSPPILSATIDTVDPMLLPAALYCDTPETQNGKDESSESSMAVVDDSGSETCHCEISENPRRRSEEAPNVLHIEQQQRIMWLPSTGHLPTSKLTQDGPLTPTAPPQEPAAVESVTRPRYPETESQTRYGNRTELYSFSSSSSEASDDDHNLNITPTPVNTPTFPPPDRRRTRQLAVPISDYQRYGSKSWKPKRDRRPSTMLKRKLMKTRPRGSAPLSASSRRSTPPTPRCSSPRTVLPLPPSFIQQQQYQQQSSPRHSRFPYRARIISYTRKRSRSNAQNTNPPPPRPPSSSQPHPQQTPPSSPFTYLPRRMKTLLTKAFQARQPTLLTPPAPSTRPSRPPRPPSPSPINQFLPPPPSPPRQQQQQQEEEKQRSMRGRAELLRRSVAVTRERLGLGLSCVDFRRGGSKERVVVAGPTDLAGESSGWV</sequence>
<evidence type="ECO:0000313" key="2">
    <source>
        <dbReference type="EMBL" id="PGH14922.1"/>
    </source>
</evidence>
<accession>A0A2B7Y238</accession>
<feature type="compositionally biased region" description="Basic and acidic residues" evidence="1">
    <location>
        <begin position="549"/>
        <end position="563"/>
    </location>
</feature>
<dbReference type="OrthoDB" id="4207595at2759"/>
<feature type="region of interest" description="Disordered" evidence="1">
    <location>
        <begin position="501"/>
        <end position="563"/>
    </location>
</feature>
<feature type="compositionally biased region" description="Polar residues" evidence="1">
    <location>
        <begin position="303"/>
        <end position="316"/>
    </location>
</feature>
<feature type="region of interest" description="Disordered" evidence="1">
    <location>
        <begin position="150"/>
        <end position="188"/>
    </location>
</feature>
<feature type="region of interest" description="Disordered" evidence="1">
    <location>
        <begin position="450"/>
        <end position="488"/>
    </location>
</feature>
<dbReference type="EMBL" id="PDNB01000030">
    <property type="protein sequence ID" value="PGH14922.1"/>
    <property type="molecule type" value="Genomic_DNA"/>
</dbReference>
<dbReference type="STRING" id="1447875.A0A2B7Y238"/>
<protein>
    <submittedName>
        <fullName evidence="2">Uncharacterized protein</fullName>
    </submittedName>
</protein>
<evidence type="ECO:0000313" key="3">
    <source>
        <dbReference type="Proteomes" id="UP000223968"/>
    </source>
</evidence>
<feature type="region of interest" description="Disordered" evidence="1">
    <location>
        <begin position="266"/>
        <end position="420"/>
    </location>
</feature>
<dbReference type="Proteomes" id="UP000223968">
    <property type="component" value="Unassembled WGS sequence"/>
</dbReference>
<comment type="caution">
    <text evidence="2">The sequence shown here is derived from an EMBL/GenBank/DDBJ whole genome shotgun (WGS) entry which is preliminary data.</text>
</comment>
<feature type="compositionally biased region" description="Pro residues" evidence="1">
    <location>
        <begin position="463"/>
        <end position="484"/>
    </location>
</feature>
<feature type="region of interest" description="Disordered" evidence="1">
    <location>
        <begin position="207"/>
        <end position="250"/>
    </location>
</feature>
<organism evidence="2 3">
    <name type="scientific">Helicocarpus griseus UAMH5409</name>
    <dbReference type="NCBI Taxonomy" id="1447875"/>
    <lineage>
        <taxon>Eukaryota</taxon>
        <taxon>Fungi</taxon>
        <taxon>Dikarya</taxon>
        <taxon>Ascomycota</taxon>
        <taxon>Pezizomycotina</taxon>
        <taxon>Eurotiomycetes</taxon>
        <taxon>Eurotiomycetidae</taxon>
        <taxon>Onygenales</taxon>
        <taxon>Ajellomycetaceae</taxon>
        <taxon>Helicocarpus</taxon>
    </lineage>
</organism>
<reference evidence="2 3" key="1">
    <citation type="submission" date="2017-10" db="EMBL/GenBank/DDBJ databases">
        <title>Comparative genomics in systemic dimorphic fungi from Ajellomycetaceae.</title>
        <authorList>
            <person name="Munoz J.F."/>
            <person name="Mcewen J.G."/>
            <person name="Clay O.K."/>
            <person name="Cuomo C.A."/>
        </authorList>
    </citation>
    <scope>NUCLEOTIDE SEQUENCE [LARGE SCALE GENOMIC DNA]</scope>
    <source>
        <strain evidence="2 3">UAMH5409</strain>
    </source>
</reference>
<feature type="compositionally biased region" description="Basic and acidic residues" evidence="1">
    <location>
        <begin position="233"/>
        <end position="247"/>
    </location>
</feature>